<comment type="subunit">
    <text evidence="2">Homotetramer.</text>
</comment>
<evidence type="ECO:0000256" key="3">
    <source>
        <dbReference type="RuleBase" id="RU000524"/>
    </source>
</evidence>
<dbReference type="InterPro" id="IPR000424">
    <property type="entry name" value="Primosome_PriB/ssb"/>
</dbReference>
<feature type="region of interest" description="Disordered" evidence="4">
    <location>
        <begin position="114"/>
        <end position="178"/>
    </location>
</feature>
<dbReference type="CDD" id="cd04496">
    <property type="entry name" value="SSB_OBF"/>
    <property type="match status" value="1"/>
</dbReference>
<dbReference type="PANTHER" id="PTHR10302">
    <property type="entry name" value="SINGLE-STRANDED DNA-BINDING PROTEIN"/>
    <property type="match status" value="1"/>
</dbReference>
<dbReference type="GO" id="GO:0006260">
    <property type="term" value="P:DNA replication"/>
    <property type="evidence" value="ECO:0007669"/>
    <property type="project" value="InterPro"/>
</dbReference>
<dbReference type="AlphaFoldDB" id="A0A2I1I5J4"/>
<sequence>MARDTQITIVGNLTADPELRFTNSGQAVVDFTVASTPSQYDSKSGQWRDGNTLFMRCSAWNEFAENISESLRKGMRVIVQGNLVQRNFEDRTGAQRTVVELRVEEVGPSLRWARAEVTRQERSGSGQGRGGYQGGNRNAGQSGGGYGSNQASYSAPQGGANDDPWGTSQGDSFGEPPF</sequence>
<dbReference type="NCBIfam" id="TIGR00621">
    <property type="entry name" value="ssb"/>
    <property type="match status" value="1"/>
</dbReference>
<dbReference type="InterPro" id="IPR011344">
    <property type="entry name" value="ssDNA-bd"/>
</dbReference>
<dbReference type="HAMAP" id="MF_00984">
    <property type="entry name" value="SSB"/>
    <property type="match status" value="1"/>
</dbReference>
<dbReference type="OrthoDB" id="9809878at2"/>
<evidence type="ECO:0000313" key="5">
    <source>
        <dbReference type="EMBL" id="PKY66361.1"/>
    </source>
</evidence>
<dbReference type="PANTHER" id="PTHR10302:SF27">
    <property type="entry name" value="SINGLE-STRANDED DNA-BINDING PROTEIN"/>
    <property type="match status" value="1"/>
</dbReference>
<dbReference type="InterPro" id="IPR012340">
    <property type="entry name" value="NA-bd_OB-fold"/>
</dbReference>
<reference evidence="5 6" key="1">
    <citation type="submission" date="2017-12" db="EMBL/GenBank/DDBJ databases">
        <title>Phylogenetic diversity of female urinary microbiome.</title>
        <authorList>
            <person name="Thomas-White K."/>
            <person name="Wolfe A.J."/>
        </authorList>
    </citation>
    <scope>NUCLEOTIDE SEQUENCE [LARGE SCALE GENOMIC DNA]</scope>
    <source>
        <strain evidence="5 6">UMB0250</strain>
    </source>
</reference>
<organism evidence="5 6">
    <name type="scientific">Schaalia turicensis</name>
    <dbReference type="NCBI Taxonomy" id="131111"/>
    <lineage>
        <taxon>Bacteria</taxon>
        <taxon>Bacillati</taxon>
        <taxon>Actinomycetota</taxon>
        <taxon>Actinomycetes</taxon>
        <taxon>Actinomycetales</taxon>
        <taxon>Actinomycetaceae</taxon>
        <taxon>Schaalia</taxon>
    </lineage>
</organism>
<evidence type="ECO:0000313" key="6">
    <source>
        <dbReference type="Proteomes" id="UP000234545"/>
    </source>
</evidence>
<evidence type="ECO:0000256" key="4">
    <source>
        <dbReference type="SAM" id="MobiDB-lite"/>
    </source>
</evidence>
<name>A0A2I1I5J4_9ACTO</name>
<dbReference type="SUPFAM" id="SSF50249">
    <property type="entry name" value="Nucleic acid-binding proteins"/>
    <property type="match status" value="1"/>
</dbReference>
<evidence type="ECO:0000256" key="1">
    <source>
        <dbReference type="ARBA" id="ARBA00023125"/>
    </source>
</evidence>
<dbReference type="PROSITE" id="PS50935">
    <property type="entry name" value="SSB"/>
    <property type="match status" value="1"/>
</dbReference>
<dbReference type="Pfam" id="PF00436">
    <property type="entry name" value="SSB"/>
    <property type="match status" value="1"/>
</dbReference>
<dbReference type="NCBIfam" id="NF005851">
    <property type="entry name" value="PRK07772.1"/>
    <property type="match status" value="1"/>
</dbReference>
<dbReference type="GO" id="GO:0003697">
    <property type="term" value="F:single-stranded DNA binding"/>
    <property type="evidence" value="ECO:0007669"/>
    <property type="project" value="UniProtKB-UniRule"/>
</dbReference>
<accession>A0A2I1I5J4</accession>
<feature type="compositionally biased region" description="Gly residues" evidence="4">
    <location>
        <begin position="125"/>
        <end position="134"/>
    </location>
</feature>
<dbReference type="EMBL" id="PKKJ01000004">
    <property type="protein sequence ID" value="PKY66361.1"/>
    <property type="molecule type" value="Genomic_DNA"/>
</dbReference>
<keyword evidence="1 2" id="KW-0238">DNA-binding</keyword>
<dbReference type="GO" id="GO:0009295">
    <property type="term" value="C:nucleoid"/>
    <property type="evidence" value="ECO:0007669"/>
    <property type="project" value="TreeGrafter"/>
</dbReference>
<dbReference type="Proteomes" id="UP000234545">
    <property type="component" value="Unassembled WGS sequence"/>
</dbReference>
<proteinExistence type="inferred from homology"/>
<dbReference type="RefSeq" id="WP_101628121.1">
    <property type="nucleotide sequence ID" value="NZ_JBCOMK010000005.1"/>
</dbReference>
<comment type="caution">
    <text evidence="2">Lacks conserved residue(s) required for the propagation of feature annotation.</text>
</comment>
<evidence type="ECO:0000256" key="2">
    <source>
        <dbReference type="HAMAP-Rule" id="MF_00984"/>
    </source>
</evidence>
<comment type="caution">
    <text evidence="5">The sequence shown here is derived from an EMBL/GenBank/DDBJ whole genome shotgun (WGS) entry which is preliminary data.</text>
</comment>
<dbReference type="Gene3D" id="2.40.50.140">
    <property type="entry name" value="Nucleic acid-binding proteins"/>
    <property type="match status" value="1"/>
</dbReference>
<protein>
    <recommendedName>
        <fullName evidence="2 3">Single-stranded DNA-binding protein</fullName>
        <shortName evidence="2">SSB</shortName>
    </recommendedName>
</protein>
<gene>
    <name evidence="5" type="ORF">CYJ25_05170</name>
</gene>